<dbReference type="Proteomes" id="UP001140094">
    <property type="component" value="Unassembled WGS sequence"/>
</dbReference>
<accession>A0A9W8I0S5</accession>
<dbReference type="GO" id="GO:0032991">
    <property type="term" value="C:protein-containing complex"/>
    <property type="evidence" value="ECO:0007669"/>
    <property type="project" value="UniProtKB-ARBA"/>
</dbReference>
<sequence>MRQVEWTPVRVQQLYEYQSKRLQARRQRVAALRDRIRVREQQIMAAKQLHSEMLEQNTKRRAQIRQNEQNTVQRLEQSTQEATEASHKSTGQCQRVHAMLRQDRGILAEALCSVVGLQLRLPANDDVFSSMDGQARLFGLPWPGSEDWAKYPNEYINACVNHCIHVFSVLTHYFHLKLPFHILKRGSSLFIRPNWRLVDVDEAALSIDDSNRASFVVGLSMLLYDVAFMCHRQGVRVPIEQITDVVENLRQAVLSLSHRENEARMRLPFTLDVYSVVQEIMKMYSAPGDTEPDATLRDQVHKVLRQLHLCDDTVDIVDYDDENWAII</sequence>
<dbReference type="InterPro" id="IPR018791">
    <property type="entry name" value="UV_resistance/autophagy_Atg14"/>
</dbReference>
<keyword evidence="6" id="KW-1185">Reference proteome</keyword>
<evidence type="ECO:0000256" key="1">
    <source>
        <dbReference type="ARBA" id="ARBA00009574"/>
    </source>
</evidence>
<proteinExistence type="inferred from homology"/>
<evidence type="ECO:0000256" key="4">
    <source>
        <dbReference type="SAM" id="MobiDB-lite"/>
    </source>
</evidence>
<feature type="region of interest" description="Disordered" evidence="4">
    <location>
        <begin position="67"/>
        <end position="92"/>
    </location>
</feature>
<dbReference type="AlphaFoldDB" id="A0A9W8I0S5"/>
<evidence type="ECO:0000313" key="5">
    <source>
        <dbReference type="EMBL" id="KAJ2808571.1"/>
    </source>
</evidence>
<evidence type="ECO:0000256" key="3">
    <source>
        <dbReference type="ARBA" id="ARBA00023054"/>
    </source>
</evidence>
<comment type="caution">
    <text evidence="5">The sequence shown here is derived from an EMBL/GenBank/DDBJ whole genome shotgun (WGS) entry which is preliminary data.</text>
</comment>
<evidence type="ECO:0000313" key="6">
    <source>
        <dbReference type="Proteomes" id="UP001140094"/>
    </source>
</evidence>
<reference evidence="5" key="1">
    <citation type="submission" date="2022-07" db="EMBL/GenBank/DDBJ databases">
        <title>Phylogenomic reconstructions and comparative analyses of Kickxellomycotina fungi.</title>
        <authorList>
            <person name="Reynolds N.K."/>
            <person name="Stajich J.E."/>
            <person name="Barry K."/>
            <person name="Grigoriev I.V."/>
            <person name="Crous P."/>
            <person name="Smith M.E."/>
        </authorList>
    </citation>
    <scope>NUCLEOTIDE SEQUENCE</scope>
    <source>
        <strain evidence="5">NRRL 1565</strain>
    </source>
</reference>
<dbReference type="GO" id="GO:0005737">
    <property type="term" value="C:cytoplasm"/>
    <property type="evidence" value="ECO:0007669"/>
    <property type="project" value="UniProtKB-ARBA"/>
</dbReference>
<organism evidence="5 6">
    <name type="scientific">Coemansia guatemalensis</name>
    <dbReference type="NCBI Taxonomy" id="2761395"/>
    <lineage>
        <taxon>Eukaryota</taxon>
        <taxon>Fungi</taxon>
        <taxon>Fungi incertae sedis</taxon>
        <taxon>Zoopagomycota</taxon>
        <taxon>Kickxellomycotina</taxon>
        <taxon>Kickxellomycetes</taxon>
        <taxon>Kickxellales</taxon>
        <taxon>Kickxellaceae</taxon>
        <taxon>Coemansia</taxon>
    </lineage>
</organism>
<dbReference type="Pfam" id="PF10186">
    <property type="entry name" value="ATG14"/>
    <property type="match status" value="1"/>
</dbReference>
<dbReference type="OrthoDB" id="16772at2759"/>
<gene>
    <name evidence="5" type="ORF">H4R20_000801</name>
</gene>
<evidence type="ECO:0000256" key="2">
    <source>
        <dbReference type="ARBA" id="ARBA00013807"/>
    </source>
</evidence>
<name>A0A9W8I0S5_9FUNG</name>
<protein>
    <recommendedName>
        <fullName evidence="2">Autophagy-related protein 14</fullName>
    </recommendedName>
</protein>
<dbReference type="EMBL" id="JANBUO010000038">
    <property type="protein sequence ID" value="KAJ2808571.1"/>
    <property type="molecule type" value="Genomic_DNA"/>
</dbReference>
<comment type="similarity">
    <text evidence="1">Belongs to the ATG14 family.</text>
</comment>
<keyword evidence="3" id="KW-0175">Coiled coil</keyword>